<evidence type="ECO:0000256" key="5">
    <source>
        <dbReference type="ARBA" id="ARBA00023002"/>
    </source>
</evidence>
<comment type="similarity">
    <text evidence="2">Belongs to the cytochrome P450 family.</text>
</comment>
<dbReference type="InterPro" id="IPR050705">
    <property type="entry name" value="Cytochrome_P450_3A"/>
</dbReference>
<dbReference type="InterPro" id="IPR036396">
    <property type="entry name" value="Cyt_P450_sf"/>
</dbReference>
<keyword evidence="4" id="KW-0479">Metal-binding</keyword>
<dbReference type="GO" id="GO:0008395">
    <property type="term" value="F:steroid hydroxylase activity"/>
    <property type="evidence" value="ECO:0007669"/>
    <property type="project" value="TreeGrafter"/>
</dbReference>
<proteinExistence type="inferred from homology"/>
<sequence length="309" mass="34552">MAGNSSLYLSIFCTIKFSSGMINFVKKYCNYFTRNHNYWAKRGVNGPKPVPGFGNTLSPFLTEPVVLEKQWVEKYGKVYGIYEANKPILTVADAALIKAIVATDSHVFRDNVTDPILQAPAHPILSQSLVASNGPAWRRVRSLFSPAFSTSRMRQMFGQMADCLTQLTQTLDPYASAGREIDIKLLYGSLTMDVIATSAFGTKADTWRQPLDNPFVANANRVFSPNPMRLLLSILLPTFVLRRVMPAVVDESAHKFFFDMTRQIMRDRRAREAAGDGVKYNDFLELMMSVQKGYGDQSTMEVNGNANTS</sequence>
<dbReference type="EMBL" id="CAJPIZ010009618">
    <property type="protein sequence ID" value="CAG2111966.1"/>
    <property type="molecule type" value="Genomic_DNA"/>
</dbReference>
<keyword evidence="9" id="KW-1185">Reference proteome</keyword>
<dbReference type="InterPro" id="IPR001128">
    <property type="entry name" value="Cyt_P450"/>
</dbReference>
<evidence type="ECO:0000313" key="9">
    <source>
        <dbReference type="Proteomes" id="UP000759131"/>
    </source>
</evidence>
<name>A0A7R9Q435_9ACAR</name>
<dbReference type="AlphaFoldDB" id="A0A7R9Q435"/>
<feature type="non-terminal residue" evidence="8">
    <location>
        <position position="1"/>
    </location>
</feature>
<evidence type="ECO:0000256" key="1">
    <source>
        <dbReference type="ARBA" id="ARBA00001971"/>
    </source>
</evidence>
<accession>A0A7R9Q435</accession>
<gene>
    <name evidence="8" type="ORF">OSB1V03_LOCUS11945</name>
</gene>
<keyword evidence="3" id="KW-0349">Heme</keyword>
<comment type="cofactor">
    <cofactor evidence="1">
        <name>heme</name>
        <dbReference type="ChEBI" id="CHEBI:30413"/>
    </cofactor>
</comment>
<dbReference type="InterPro" id="IPR002402">
    <property type="entry name" value="Cyt_P450_E_grp-II"/>
</dbReference>
<dbReference type="EMBL" id="OC864193">
    <property type="protein sequence ID" value="CAD7631536.1"/>
    <property type="molecule type" value="Genomic_DNA"/>
</dbReference>
<dbReference type="PANTHER" id="PTHR24302:SF15">
    <property type="entry name" value="FATTY-ACID PEROXYGENASE"/>
    <property type="match status" value="1"/>
</dbReference>
<dbReference type="OrthoDB" id="2789670at2759"/>
<dbReference type="PANTHER" id="PTHR24302">
    <property type="entry name" value="CYTOCHROME P450 FAMILY 3"/>
    <property type="match status" value="1"/>
</dbReference>
<dbReference type="Proteomes" id="UP000759131">
    <property type="component" value="Unassembled WGS sequence"/>
</dbReference>
<keyword evidence="7" id="KW-0503">Monooxygenase</keyword>
<evidence type="ECO:0000256" key="4">
    <source>
        <dbReference type="ARBA" id="ARBA00022723"/>
    </source>
</evidence>
<dbReference type="GO" id="GO:0016705">
    <property type="term" value="F:oxidoreductase activity, acting on paired donors, with incorporation or reduction of molecular oxygen"/>
    <property type="evidence" value="ECO:0007669"/>
    <property type="project" value="InterPro"/>
</dbReference>
<keyword evidence="5" id="KW-0560">Oxidoreductase</keyword>
<organism evidence="8">
    <name type="scientific">Medioppia subpectinata</name>
    <dbReference type="NCBI Taxonomy" id="1979941"/>
    <lineage>
        <taxon>Eukaryota</taxon>
        <taxon>Metazoa</taxon>
        <taxon>Ecdysozoa</taxon>
        <taxon>Arthropoda</taxon>
        <taxon>Chelicerata</taxon>
        <taxon>Arachnida</taxon>
        <taxon>Acari</taxon>
        <taxon>Acariformes</taxon>
        <taxon>Sarcoptiformes</taxon>
        <taxon>Oribatida</taxon>
        <taxon>Brachypylina</taxon>
        <taxon>Oppioidea</taxon>
        <taxon>Oppiidae</taxon>
        <taxon>Medioppia</taxon>
    </lineage>
</organism>
<dbReference type="Gene3D" id="1.10.630.10">
    <property type="entry name" value="Cytochrome P450"/>
    <property type="match status" value="1"/>
</dbReference>
<evidence type="ECO:0000256" key="6">
    <source>
        <dbReference type="ARBA" id="ARBA00023004"/>
    </source>
</evidence>
<keyword evidence="6" id="KW-0408">Iron</keyword>
<evidence type="ECO:0008006" key="10">
    <source>
        <dbReference type="Google" id="ProtNLM"/>
    </source>
</evidence>
<dbReference type="SUPFAM" id="SSF48264">
    <property type="entry name" value="Cytochrome P450"/>
    <property type="match status" value="1"/>
</dbReference>
<evidence type="ECO:0000256" key="3">
    <source>
        <dbReference type="ARBA" id="ARBA00022617"/>
    </source>
</evidence>
<reference evidence="8" key="1">
    <citation type="submission" date="2020-11" db="EMBL/GenBank/DDBJ databases">
        <authorList>
            <person name="Tran Van P."/>
        </authorList>
    </citation>
    <scope>NUCLEOTIDE SEQUENCE</scope>
</reference>
<dbReference type="GO" id="GO:0005506">
    <property type="term" value="F:iron ion binding"/>
    <property type="evidence" value="ECO:0007669"/>
    <property type="project" value="InterPro"/>
</dbReference>
<dbReference type="PRINTS" id="PR00464">
    <property type="entry name" value="EP450II"/>
</dbReference>
<evidence type="ECO:0000313" key="8">
    <source>
        <dbReference type="EMBL" id="CAD7631536.1"/>
    </source>
</evidence>
<protein>
    <recommendedName>
        <fullName evidence="10">Cytochrome P450</fullName>
    </recommendedName>
</protein>
<dbReference type="Pfam" id="PF00067">
    <property type="entry name" value="p450"/>
    <property type="match status" value="1"/>
</dbReference>
<evidence type="ECO:0000256" key="2">
    <source>
        <dbReference type="ARBA" id="ARBA00010617"/>
    </source>
</evidence>
<dbReference type="GO" id="GO:0020037">
    <property type="term" value="F:heme binding"/>
    <property type="evidence" value="ECO:0007669"/>
    <property type="project" value="InterPro"/>
</dbReference>
<evidence type="ECO:0000256" key="7">
    <source>
        <dbReference type="ARBA" id="ARBA00023033"/>
    </source>
</evidence>